<dbReference type="HOGENOM" id="CLU_3125264_0_0_1"/>
<evidence type="ECO:0000256" key="1">
    <source>
        <dbReference type="SAM" id="MobiDB-lite"/>
    </source>
</evidence>
<accession>A0A0C9XFJ1</accession>
<evidence type="ECO:0000313" key="2">
    <source>
        <dbReference type="EMBL" id="KIJ96431.1"/>
    </source>
</evidence>
<feature type="compositionally biased region" description="Basic and acidic residues" evidence="1">
    <location>
        <begin position="21"/>
        <end position="35"/>
    </location>
</feature>
<gene>
    <name evidence="2" type="ORF">K443DRAFT_10627</name>
</gene>
<reference evidence="3" key="2">
    <citation type="submission" date="2015-01" db="EMBL/GenBank/DDBJ databases">
        <title>Evolutionary Origins and Diversification of the Mycorrhizal Mutualists.</title>
        <authorList>
            <consortium name="DOE Joint Genome Institute"/>
            <consortium name="Mycorrhizal Genomics Consortium"/>
            <person name="Kohler A."/>
            <person name="Kuo A."/>
            <person name="Nagy L.G."/>
            <person name="Floudas D."/>
            <person name="Copeland A."/>
            <person name="Barry K.W."/>
            <person name="Cichocki N."/>
            <person name="Veneault-Fourrey C."/>
            <person name="LaButti K."/>
            <person name="Lindquist E.A."/>
            <person name="Lipzen A."/>
            <person name="Lundell T."/>
            <person name="Morin E."/>
            <person name="Murat C."/>
            <person name="Riley R."/>
            <person name="Ohm R."/>
            <person name="Sun H."/>
            <person name="Tunlid A."/>
            <person name="Henrissat B."/>
            <person name="Grigoriev I.V."/>
            <person name="Hibbett D.S."/>
            <person name="Martin F."/>
        </authorList>
    </citation>
    <scope>NUCLEOTIDE SEQUENCE [LARGE SCALE GENOMIC DNA]</scope>
    <source>
        <strain evidence="3">LaAM-08-1</strain>
    </source>
</reference>
<dbReference type="AlphaFoldDB" id="A0A0C9XFJ1"/>
<reference evidence="2 3" key="1">
    <citation type="submission" date="2014-04" db="EMBL/GenBank/DDBJ databases">
        <authorList>
            <consortium name="DOE Joint Genome Institute"/>
            <person name="Kuo A."/>
            <person name="Kohler A."/>
            <person name="Nagy L.G."/>
            <person name="Floudas D."/>
            <person name="Copeland A."/>
            <person name="Barry K.W."/>
            <person name="Cichocki N."/>
            <person name="Veneault-Fourrey C."/>
            <person name="LaButti K."/>
            <person name="Lindquist E.A."/>
            <person name="Lipzen A."/>
            <person name="Lundell T."/>
            <person name="Morin E."/>
            <person name="Murat C."/>
            <person name="Sun H."/>
            <person name="Tunlid A."/>
            <person name="Henrissat B."/>
            <person name="Grigoriev I.V."/>
            <person name="Hibbett D.S."/>
            <person name="Martin F."/>
            <person name="Nordberg H.P."/>
            <person name="Cantor M.N."/>
            <person name="Hua S.X."/>
        </authorList>
    </citation>
    <scope>NUCLEOTIDE SEQUENCE [LARGE SCALE GENOMIC DNA]</scope>
    <source>
        <strain evidence="2 3">LaAM-08-1</strain>
    </source>
</reference>
<evidence type="ECO:0000313" key="3">
    <source>
        <dbReference type="Proteomes" id="UP000054477"/>
    </source>
</evidence>
<organism evidence="2 3">
    <name type="scientific">Laccaria amethystina LaAM-08-1</name>
    <dbReference type="NCBI Taxonomy" id="1095629"/>
    <lineage>
        <taxon>Eukaryota</taxon>
        <taxon>Fungi</taxon>
        <taxon>Dikarya</taxon>
        <taxon>Basidiomycota</taxon>
        <taxon>Agaricomycotina</taxon>
        <taxon>Agaricomycetes</taxon>
        <taxon>Agaricomycetidae</taxon>
        <taxon>Agaricales</taxon>
        <taxon>Agaricineae</taxon>
        <taxon>Hydnangiaceae</taxon>
        <taxon>Laccaria</taxon>
    </lineage>
</organism>
<feature type="compositionally biased region" description="Basic and acidic residues" evidence="1">
    <location>
        <begin position="1"/>
        <end position="10"/>
    </location>
</feature>
<sequence length="50" mass="5637">MSQTSDDDRSLCQQVPPRCGNQRDDDTVTTHDAPHPQRRRAATATDMTRP</sequence>
<feature type="region of interest" description="Disordered" evidence="1">
    <location>
        <begin position="1"/>
        <end position="50"/>
    </location>
</feature>
<proteinExistence type="predicted"/>
<keyword evidence="3" id="KW-1185">Reference proteome</keyword>
<dbReference type="Proteomes" id="UP000054477">
    <property type="component" value="Unassembled WGS sequence"/>
</dbReference>
<name>A0A0C9XFJ1_9AGAR</name>
<protein>
    <submittedName>
        <fullName evidence="2">Uncharacterized protein</fullName>
    </submittedName>
</protein>
<dbReference type="EMBL" id="KN838721">
    <property type="protein sequence ID" value="KIJ96431.1"/>
    <property type="molecule type" value="Genomic_DNA"/>
</dbReference>